<keyword evidence="4" id="KW-0050">Antiport</keyword>
<dbReference type="GO" id="GO:0042391">
    <property type="term" value="P:regulation of membrane potential"/>
    <property type="evidence" value="ECO:0007669"/>
    <property type="project" value="InterPro"/>
</dbReference>
<protein>
    <recommendedName>
        <fullName evidence="13">Cation/H+ exchanger transmembrane domain-containing protein</fullName>
    </recommendedName>
</protein>
<dbReference type="GO" id="GO:0005886">
    <property type="term" value="C:plasma membrane"/>
    <property type="evidence" value="ECO:0007669"/>
    <property type="project" value="InterPro"/>
</dbReference>
<dbReference type="PANTHER" id="PTHR31382">
    <property type="entry name" value="NA(+)/H(+) ANTIPORTER"/>
    <property type="match status" value="1"/>
</dbReference>
<feature type="transmembrane region" description="Helical" evidence="12">
    <location>
        <begin position="154"/>
        <end position="174"/>
    </location>
</feature>
<organism evidence="14 15">
    <name type="scientific">Mycena citricolor</name>
    <dbReference type="NCBI Taxonomy" id="2018698"/>
    <lineage>
        <taxon>Eukaryota</taxon>
        <taxon>Fungi</taxon>
        <taxon>Dikarya</taxon>
        <taxon>Basidiomycota</taxon>
        <taxon>Agaricomycotina</taxon>
        <taxon>Agaricomycetes</taxon>
        <taxon>Agaricomycetidae</taxon>
        <taxon>Agaricales</taxon>
        <taxon>Marasmiineae</taxon>
        <taxon>Mycenaceae</taxon>
        <taxon>Mycena</taxon>
    </lineage>
</organism>
<dbReference type="AlphaFoldDB" id="A0AAD2HLJ6"/>
<evidence type="ECO:0000256" key="3">
    <source>
        <dbReference type="ARBA" id="ARBA00022448"/>
    </source>
</evidence>
<feature type="transmembrane region" description="Helical" evidence="12">
    <location>
        <begin position="448"/>
        <end position="472"/>
    </location>
</feature>
<evidence type="ECO:0000256" key="11">
    <source>
        <dbReference type="SAM" id="MobiDB-lite"/>
    </source>
</evidence>
<evidence type="ECO:0000256" key="4">
    <source>
        <dbReference type="ARBA" id="ARBA00022449"/>
    </source>
</evidence>
<name>A0AAD2HLJ6_9AGAR</name>
<feature type="transmembrane region" description="Helical" evidence="12">
    <location>
        <begin position="288"/>
        <end position="309"/>
    </location>
</feature>
<feature type="transmembrane region" description="Helical" evidence="12">
    <location>
        <begin position="186"/>
        <end position="209"/>
    </location>
</feature>
<keyword evidence="5 12" id="KW-0812">Transmembrane</keyword>
<keyword evidence="8" id="KW-0406">Ion transport</keyword>
<keyword evidence="7" id="KW-0915">Sodium</keyword>
<accession>A0AAD2HLJ6</accession>
<dbReference type="GO" id="GO:0120029">
    <property type="term" value="P:proton export across plasma membrane"/>
    <property type="evidence" value="ECO:0007669"/>
    <property type="project" value="InterPro"/>
</dbReference>
<evidence type="ECO:0000256" key="6">
    <source>
        <dbReference type="ARBA" id="ARBA00022989"/>
    </source>
</evidence>
<evidence type="ECO:0000256" key="5">
    <source>
        <dbReference type="ARBA" id="ARBA00022692"/>
    </source>
</evidence>
<sequence>MRDTRTWTTRRQLFQAFWKVSTASEVQNSYNRHSYVIWPCSGPPIVKHPELVQHILWGMIDMPTTPTPRDHVARQRGLLMTWHSDTLEHPFFLPLLLPAQMPSTVALAYVCLGGFVVALCINEVVVATLFGILVGPYCANIFNPHDWGAESNKITLEVLRVVLAAGLFAIGVELPKSYMAQHAKGLLILVVPTMAVGWFVVAGLIHVLFPKLEFVSCLVIAACLTPTDPIICASIVGGKYAARHVPLKLRQVISAESAANDGLAYPFLSISLYLTLEASRAEAFKKWVLVGWLYQVILGSVIGAALGAVNAIGSDDLLAAFAAGSAISWDGRFNDVTEDEIFWPVIDLVLNCACFVYIGAWIPFGSFDRPALGITPWRLTALLIAVIIVRRIPAVLMLYHWVPEIEGWREALFAGHFGPMGVGAVFVSTMALTRLAPPQNGDDPETQVAILAMCLQPIVAFLVLGSIFIHGLSIPLSCFLRSIVKPPLGMNTSPASTVVAPVIELELDRTNFGRDKVYSTVLGAHATGEDADPRAGPDAAQPHDCDP</sequence>
<keyword evidence="15" id="KW-1185">Reference proteome</keyword>
<proteinExistence type="inferred from homology"/>
<evidence type="ECO:0000256" key="7">
    <source>
        <dbReference type="ARBA" id="ARBA00023053"/>
    </source>
</evidence>
<evidence type="ECO:0000259" key="13">
    <source>
        <dbReference type="Pfam" id="PF00999"/>
    </source>
</evidence>
<dbReference type="GO" id="GO:0015385">
    <property type="term" value="F:sodium:proton antiporter activity"/>
    <property type="evidence" value="ECO:0007669"/>
    <property type="project" value="InterPro"/>
</dbReference>
<feature type="domain" description="Cation/H+ exchanger transmembrane" evidence="13">
    <location>
        <begin position="116"/>
        <end position="309"/>
    </location>
</feature>
<keyword evidence="6 12" id="KW-1133">Transmembrane helix</keyword>
<feature type="region of interest" description="Disordered" evidence="11">
    <location>
        <begin position="527"/>
        <end position="547"/>
    </location>
</feature>
<evidence type="ECO:0000256" key="2">
    <source>
        <dbReference type="ARBA" id="ARBA00005248"/>
    </source>
</evidence>
<keyword evidence="3" id="KW-0813">Transport</keyword>
<dbReference type="GO" id="GO:0036376">
    <property type="term" value="P:sodium ion export across plasma membrane"/>
    <property type="evidence" value="ECO:0007669"/>
    <property type="project" value="InterPro"/>
</dbReference>
<comment type="caution">
    <text evidence="14">The sequence shown here is derived from an EMBL/GenBank/DDBJ whole genome shotgun (WGS) entry which is preliminary data.</text>
</comment>
<evidence type="ECO:0000256" key="9">
    <source>
        <dbReference type="ARBA" id="ARBA00023136"/>
    </source>
</evidence>
<reference evidence="14" key="1">
    <citation type="submission" date="2023-11" db="EMBL/GenBank/DDBJ databases">
        <authorList>
            <person name="De Vega J J."/>
            <person name="De Vega J J."/>
        </authorList>
    </citation>
    <scope>NUCLEOTIDE SEQUENCE</scope>
</reference>
<dbReference type="PANTHER" id="PTHR31382:SF4">
    <property type="entry name" value="NA(+)_H(+) ANTIPORTER"/>
    <property type="match status" value="1"/>
</dbReference>
<dbReference type="InterPro" id="IPR006153">
    <property type="entry name" value="Cation/H_exchanger_TM"/>
</dbReference>
<evidence type="ECO:0000256" key="1">
    <source>
        <dbReference type="ARBA" id="ARBA00004141"/>
    </source>
</evidence>
<evidence type="ECO:0000256" key="10">
    <source>
        <dbReference type="ARBA" id="ARBA00023201"/>
    </source>
</evidence>
<evidence type="ECO:0000313" key="15">
    <source>
        <dbReference type="Proteomes" id="UP001295794"/>
    </source>
</evidence>
<dbReference type="Proteomes" id="UP001295794">
    <property type="component" value="Unassembled WGS sequence"/>
</dbReference>
<dbReference type="InterPro" id="IPR004712">
    <property type="entry name" value="Na+/H+_antiporter_fungi"/>
</dbReference>
<keyword evidence="10" id="KW-0739">Sodium transport</keyword>
<feature type="transmembrane region" description="Helical" evidence="12">
    <location>
        <begin position="106"/>
        <end position="134"/>
    </location>
</feature>
<dbReference type="EMBL" id="CAVNYO010000421">
    <property type="protein sequence ID" value="CAK5278248.1"/>
    <property type="molecule type" value="Genomic_DNA"/>
</dbReference>
<feature type="transmembrane region" description="Helical" evidence="12">
    <location>
        <begin position="341"/>
        <end position="367"/>
    </location>
</feature>
<dbReference type="GO" id="GO:0030007">
    <property type="term" value="P:intracellular potassium ion homeostasis"/>
    <property type="evidence" value="ECO:0007669"/>
    <property type="project" value="TreeGrafter"/>
</dbReference>
<evidence type="ECO:0000256" key="12">
    <source>
        <dbReference type="SAM" id="Phobius"/>
    </source>
</evidence>
<gene>
    <name evidence="14" type="ORF">MYCIT1_LOCUS27539</name>
</gene>
<comment type="subcellular location">
    <subcellularLocation>
        <location evidence="1">Membrane</location>
        <topology evidence="1">Multi-pass membrane protein</topology>
    </subcellularLocation>
</comment>
<keyword evidence="9 12" id="KW-0472">Membrane</keyword>
<evidence type="ECO:0000256" key="8">
    <source>
        <dbReference type="ARBA" id="ARBA00023065"/>
    </source>
</evidence>
<feature type="transmembrane region" description="Helical" evidence="12">
    <location>
        <begin position="413"/>
        <end position="436"/>
    </location>
</feature>
<comment type="similarity">
    <text evidence="2">Belongs to the fungal Na(+)/H(+) exchanger family.</text>
</comment>
<dbReference type="Pfam" id="PF00999">
    <property type="entry name" value="Na_H_Exchanger"/>
    <property type="match status" value="1"/>
</dbReference>
<feature type="transmembrane region" description="Helical" evidence="12">
    <location>
        <begin position="379"/>
        <end position="401"/>
    </location>
</feature>
<evidence type="ECO:0000313" key="14">
    <source>
        <dbReference type="EMBL" id="CAK5278248.1"/>
    </source>
</evidence>